<dbReference type="InterPro" id="IPR053853">
    <property type="entry name" value="FitA-like_RHH"/>
</dbReference>
<dbReference type="GO" id="GO:0006355">
    <property type="term" value="P:regulation of DNA-templated transcription"/>
    <property type="evidence" value="ECO:0007669"/>
    <property type="project" value="InterPro"/>
</dbReference>
<evidence type="ECO:0000313" key="6">
    <source>
        <dbReference type="Proteomes" id="UP000518315"/>
    </source>
</evidence>
<organism evidence="4 5">
    <name type="scientific">Rhizobium pisi</name>
    <dbReference type="NCBI Taxonomy" id="574561"/>
    <lineage>
        <taxon>Bacteria</taxon>
        <taxon>Pseudomonadati</taxon>
        <taxon>Pseudomonadota</taxon>
        <taxon>Alphaproteobacteria</taxon>
        <taxon>Hyphomicrobiales</taxon>
        <taxon>Rhizobiaceae</taxon>
        <taxon>Rhizobium/Agrobacterium group</taxon>
        <taxon>Rhizobium</taxon>
    </lineage>
</organism>
<protein>
    <submittedName>
        <fullName evidence="3">Plasmid stability protein</fullName>
    </submittedName>
    <submittedName>
        <fullName evidence="4">Plasmid stabilization protein</fullName>
    </submittedName>
</protein>
<dbReference type="AlphaFoldDB" id="A0A3R9BY66"/>
<dbReference type="InterPro" id="IPR013321">
    <property type="entry name" value="Arc_rbn_hlx_hlx"/>
</dbReference>
<feature type="region of interest" description="Disordered" evidence="1">
    <location>
        <begin position="60"/>
        <end position="84"/>
    </location>
</feature>
<keyword evidence="6" id="KW-1185">Reference proteome</keyword>
<dbReference type="Proteomes" id="UP000518315">
    <property type="component" value="Unassembled WGS sequence"/>
</dbReference>
<dbReference type="EMBL" id="JACHXH010000037">
    <property type="protein sequence ID" value="MBB3138736.1"/>
    <property type="molecule type" value="Genomic_DNA"/>
</dbReference>
<gene>
    <name evidence="4" type="ORF">EFD55_30400</name>
    <name evidence="3" type="ORF">FHS26_006515</name>
</gene>
<reference evidence="3 6" key="2">
    <citation type="submission" date="2020-08" db="EMBL/GenBank/DDBJ databases">
        <title>Genomic Encyclopedia of Type Strains, Phase III (KMG-III): the genomes of soil and plant-associated and newly described type strains.</title>
        <authorList>
            <person name="Whitman W."/>
        </authorList>
    </citation>
    <scope>NUCLEOTIDE SEQUENCE [LARGE SCALE GENOMIC DNA]</scope>
    <source>
        <strain evidence="3 6">CECT 4113</strain>
    </source>
</reference>
<comment type="caution">
    <text evidence="4">The sequence shown here is derived from an EMBL/GenBank/DDBJ whole genome shotgun (WGS) entry which is preliminary data.</text>
</comment>
<dbReference type="RefSeq" id="WP_125850416.1">
    <property type="nucleotide sequence ID" value="NZ_JACHXH010000037.1"/>
</dbReference>
<accession>A0A3R9BY66</accession>
<evidence type="ECO:0000256" key="1">
    <source>
        <dbReference type="SAM" id="MobiDB-lite"/>
    </source>
</evidence>
<evidence type="ECO:0000313" key="5">
    <source>
        <dbReference type="Proteomes" id="UP000277279"/>
    </source>
</evidence>
<sequence length="84" mass="9072">MPAVTIRNLPEETHRALKVRAGRHGRSIAAEIREILDAAVRPAERVKLGSLLASIGREAGLSDGDVDSLQSLRDEAPAEPMSFE</sequence>
<dbReference type="EMBL" id="RJJT01000033">
    <property type="protein sequence ID" value="RSB61777.1"/>
    <property type="molecule type" value="Genomic_DNA"/>
</dbReference>
<name>A0A3R9BY66_9HYPH</name>
<dbReference type="Pfam" id="PF22513">
    <property type="entry name" value="FitA-like_RHH"/>
    <property type="match status" value="1"/>
</dbReference>
<dbReference type="SUPFAM" id="SSF47598">
    <property type="entry name" value="Ribbon-helix-helix"/>
    <property type="match status" value="1"/>
</dbReference>
<dbReference type="Proteomes" id="UP000277279">
    <property type="component" value="Unassembled WGS sequence"/>
</dbReference>
<reference evidence="4 5" key="1">
    <citation type="submission" date="2018-11" db="EMBL/GenBank/DDBJ databases">
        <authorList>
            <person name="Huo Y."/>
        </authorList>
    </citation>
    <scope>NUCLEOTIDE SEQUENCE [LARGE SCALE GENOMIC DNA]</scope>
    <source>
        <strain evidence="4 5">DSM 30132</strain>
    </source>
</reference>
<dbReference type="Gene3D" id="1.10.1220.10">
    <property type="entry name" value="Met repressor-like"/>
    <property type="match status" value="1"/>
</dbReference>
<feature type="domain" description="Antitoxin FitA-like ribbon-helix-helix" evidence="2">
    <location>
        <begin position="2"/>
        <end position="40"/>
    </location>
</feature>
<proteinExistence type="predicted"/>
<evidence type="ECO:0000313" key="3">
    <source>
        <dbReference type="EMBL" id="MBB3138736.1"/>
    </source>
</evidence>
<evidence type="ECO:0000313" key="4">
    <source>
        <dbReference type="EMBL" id="RSB61777.1"/>
    </source>
</evidence>
<dbReference type="OrthoDB" id="2389872at2"/>
<dbReference type="InterPro" id="IPR010985">
    <property type="entry name" value="Ribbon_hlx_hlx"/>
</dbReference>
<evidence type="ECO:0000259" key="2">
    <source>
        <dbReference type="Pfam" id="PF22513"/>
    </source>
</evidence>